<keyword evidence="3" id="KW-1185">Reference proteome</keyword>
<sequence>MYNIENQEKHYLHSEINRLKKIIRKIKESHLYAEADYYKGVIQKKEQEIEELYTHIKINQTTEHELIMERNKFREGKEKLEEEVLFLHSALHDREAHIETQGQHIKTLEKDLLQLEIENKNQIRDLSQLEDINGKLSFQNDQLLRDNKNLVANSERLKSENKSQKFHINDLSKALATSEESKKEVFFNLLSKTEELEKHIAERKHMIESLEDAKEQLIQAEKQKMQFIKDMLLQYQRTIEENEWWFSAQFADIDSRTQKQEERIDLIEYEHEIQFKEQNENILSRFEDVEGKFIDFISEIESIRDSNDKVSQNLFDLKRLIEHQKRTQTHIIQNRPKQPLIENIKKKP</sequence>
<feature type="coiled-coil region" evidence="1">
    <location>
        <begin position="193"/>
        <end position="230"/>
    </location>
</feature>
<comment type="caution">
    <text evidence="2">The sequence shown here is derived from an EMBL/GenBank/DDBJ whole genome shotgun (WGS) entry which is preliminary data.</text>
</comment>
<accession>A0ABU9K5B4</accession>
<keyword evidence="1" id="KW-0175">Coiled coil</keyword>
<reference evidence="2 3" key="1">
    <citation type="submission" date="2024-04" db="EMBL/GenBank/DDBJ databases">
        <title>Bacillus oryzaecorticis sp. nov., a moderately halophilic bacterium isolated from rice husks.</title>
        <authorList>
            <person name="Zhu H.-S."/>
        </authorList>
    </citation>
    <scope>NUCLEOTIDE SEQUENCE [LARGE SCALE GENOMIC DNA]</scope>
    <source>
        <strain evidence="2 3">ZC255</strain>
    </source>
</reference>
<protein>
    <submittedName>
        <fullName evidence="2">Uncharacterized protein</fullName>
    </submittedName>
</protein>
<evidence type="ECO:0000313" key="2">
    <source>
        <dbReference type="EMBL" id="MEL3971249.1"/>
    </source>
</evidence>
<dbReference type="Proteomes" id="UP001389717">
    <property type="component" value="Unassembled WGS sequence"/>
</dbReference>
<evidence type="ECO:0000256" key="1">
    <source>
        <dbReference type="SAM" id="Coils"/>
    </source>
</evidence>
<proteinExistence type="predicted"/>
<dbReference type="RefSeq" id="WP_341980290.1">
    <property type="nucleotide sequence ID" value="NZ_JBBYAF010000004.1"/>
</dbReference>
<evidence type="ECO:0000313" key="3">
    <source>
        <dbReference type="Proteomes" id="UP001389717"/>
    </source>
</evidence>
<gene>
    <name evidence="2" type="ORF">AAEO50_03065</name>
</gene>
<feature type="coiled-coil region" evidence="1">
    <location>
        <begin position="98"/>
        <end position="160"/>
    </location>
</feature>
<dbReference type="EMBL" id="JBBYAF010000004">
    <property type="protein sequence ID" value="MEL3971249.1"/>
    <property type="molecule type" value="Genomic_DNA"/>
</dbReference>
<name>A0ABU9K5B4_9BACI</name>
<organism evidence="2 3">
    <name type="scientific">Rossellomorea oryzaecorticis</name>
    <dbReference type="NCBI Taxonomy" id="1396505"/>
    <lineage>
        <taxon>Bacteria</taxon>
        <taxon>Bacillati</taxon>
        <taxon>Bacillota</taxon>
        <taxon>Bacilli</taxon>
        <taxon>Bacillales</taxon>
        <taxon>Bacillaceae</taxon>
        <taxon>Rossellomorea</taxon>
    </lineage>
</organism>